<dbReference type="Gene3D" id="3.30.565.10">
    <property type="entry name" value="Histidine kinase-like ATPase, C-terminal domain"/>
    <property type="match status" value="1"/>
</dbReference>
<evidence type="ECO:0000256" key="14">
    <source>
        <dbReference type="ARBA" id="ARBA00024827"/>
    </source>
</evidence>
<evidence type="ECO:0000256" key="2">
    <source>
        <dbReference type="ARBA" id="ARBA00001966"/>
    </source>
</evidence>
<evidence type="ECO:0000256" key="6">
    <source>
        <dbReference type="ARBA" id="ARBA00022485"/>
    </source>
</evidence>
<dbReference type="InterPro" id="IPR005467">
    <property type="entry name" value="His_kinase_dom"/>
</dbReference>
<evidence type="ECO:0000256" key="3">
    <source>
        <dbReference type="ARBA" id="ARBA00004496"/>
    </source>
</evidence>
<evidence type="ECO:0000256" key="9">
    <source>
        <dbReference type="ARBA" id="ARBA00022723"/>
    </source>
</evidence>
<keyword evidence="10 17" id="KW-0418">Kinase</keyword>
<keyword evidence="18" id="KW-1185">Reference proteome</keyword>
<dbReference type="RefSeq" id="WP_209467980.1">
    <property type="nucleotide sequence ID" value="NZ_JAGGLG010000038.1"/>
</dbReference>
<proteinExistence type="predicted"/>
<dbReference type="InterPro" id="IPR003594">
    <property type="entry name" value="HATPase_dom"/>
</dbReference>
<dbReference type="SMART" id="SM00387">
    <property type="entry name" value="HATPase_c"/>
    <property type="match status" value="1"/>
</dbReference>
<evidence type="ECO:0000256" key="10">
    <source>
        <dbReference type="ARBA" id="ARBA00022777"/>
    </source>
</evidence>
<evidence type="ECO:0000256" key="5">
    <source>
        <dbReference type="ARBA" id="ARBA00017322"/>
    </source>
</evidence>
<dbReference type="SUPFAM" id="SSF55874">
    <property type="entry name" value="ATPase domain of HSP90 chaperone/DNA topoisomerase II/histidine kinase"/>
    <property type="match status" value="1"/>
</dbReference>
<evidence type="ECO:0000259" key="16">
    <source>
        <dbReference type="PROSITE" id="PS50109"/>
    </source>
</evidence>
<feature type="domain" description="Histidine kinase" evidence="16">
    <location>
        <begin position="257"/>
        <end position="453"/>
    </location>
</feature>
<comment type="catalytic activity">
    <reaction evidence="1">
        <text>ATP + protein L-histidine = ADP + protein N-phospho-L-histidine.</text>
        <dbReference type="EC" id="2.7.13.3"/>
    </reaction>
</comment>
<dbReference type="Pfam" id="PF13185">
    <property type="entry name" value="GAF_2"/>
    <property type="match status" value="1"/>
</dbReference>
<dbReference type="Pfam" id="PF07730">
    <property type="entry name" value="HisKA_3"/>
    <property type="match status" value="1"/>
</dbReference>
<comment type="subcellular location">
    <subcellularLocation>
        <location evidence="3">Cytoplasm</location>
    </subcellularLocation>
</comment>
<keyword evidence="13" id="KW-0411">Iron-sulfur</keyword>
<dbReference type="Proteomes" id="UP001519289">
    <property type="component" value="Unassembled WGS sequence"/>
</dbReference>
<reference evidence="17 18" key="1">
    <citation type="submission" date="2021-03" db="EMBL/GenBank/DDBJ databases">
        <title>Genomic Encyclopedia of Type Strains, Phase IV (KMG-IV): sequencing the most valuable type-strain genomes for metagenomic binning, comparative biology and taxonomic classification.</title>
        <authorList>
            <person name="Goeker M."/>
        </authorList>
    </citation>
    <scope>NUCLEOTIDE SEQUENCE [LARGE SCALE GENOMIC DNA]</scope>
    <source>
        <strain evidence="17 18">DSM 27138</strain>
    </source>
</reference>
<dbReference type="PROSITE" id="PS50109">
    <property type="entry name" value="HIS_KIN"/>
    <property type="match status" value="1"/>
</dbReference>
<evidence type="ECO:0000256" key="12">
    <source>
        <dbReference type="ARBA" id="ARBA00023012"/>
    </source>
</evidence>
<keyword evidence="9" id="KW-0479">Metal-binding</keyword>
<keyword evidence="11" id="KW-0408">Iron</keyword>
<protein>
    <recommendedName>
        <fullName evidence="5">Oxygen sensor histidine kinase NreB</fullName>
        <ecNumber evidence="4">2.7.13.3</ecNumber>
    </recommendedName>
    <alternativeName>
        <fullName evidence="15">Nitrogen regulation protein B</fullName>
    </alternativeName>
</protein>
<dbReference type="CDD" id="cd16917">
    <property type="entry name" value="HATPase_UhpB-NarQ-NarX-like"/>
    <property type="match status" value="1"/>
</dbReference>
<evidence type="ECO:0000256" key="11">
    <source>
        <dbReference type="ARBA" id="ARBA00023004"/>
    </source>
</evidence>
<gene>
    <name evidence="17" type="ORF">J2Z79_003319</name>
</gene>
<dbReference type="SUPFAM" id="SSF55781">
    <property type="entry name" value="GAF domain-like"/>
    <property type="match status" value="1"/>
</dbReference>
<evidence type="ECO:0000256" key="4">
    <source>
        <dbReference type="ARBA" id="ARBA00012438"/>
    </source>
</evidence>
<dbReference type="EMBL" id="JAGGLG010000038">
    <property type="protein sequence ID" value="MBP2019877.1"/>
    <property type="molecule type" value="Genomic_DNA"/>
</dbReference>
<comment type="caution">
    <text evidence="17">The sequence shown here is derived from an EMBL/GenBank/DDBJ whole genome shotgun (WGS) entry which is preliminary data.</text>
</comment>
<evidence type="ECO:0000313" key="18">
    <source>
        <dbReference type="Proteomes" id="UP001519289"/>
    </source>
</evidence>
<evidence type="ECO:0000313" key="17">
    <source>
        <dbReference type="EMBL" id="MBP2019877.1"/>
    </source>
</evidence>
<dbReference type="PANTHER" id="PTHR24421">
    <property type="entry name" value="NITRATE/NITRITE SENSOR PROTEIN NARX-RELATED"/>
    <property type="match status" value="1"/>
</dbReference>
<evidence type="ECO:0000256" key="15">
    <source>
        <dbReference type="ARBA" id="ARBA00030800"/>
    </source>
</evidence>
<dbReference type="Pfam" id="PF02518">
    <property type="entry name" value="HATPase_c"/>
    <property type="match status" value="1"/>
</dbReference>
<dbReference type="InterPro" id="IPR050482">
    <property type="entry name" value="Sensor_HK_TwoCompSys"/>
</dbReference>
<keyword evidence="7" id="KW-0963">Cytoplasm</keyword>
<dbReference type="Gene3D" id="3.30.450.40">
    <property type="match status" value="1"/>
</dbReference>
<accession>A0ABS4JWG1</accession>
<dbReference type="SMART" id="SM00065">
    <property type="entry name" value="GAF"/>
    <property type="match status" value="1"/>
</dbReference>
<dbReference type="InterPro" id="IPR003018">
    <property type="entry name" value="GAF"/>
</dbReference>
<dbReference type="Gene3D" id="1.20.5.1930">
    <property type="match status" value="1"/>
</dbReference>
<comment type="cofactor">
    <cofactor evidence="2">
        <name>[4Fe-4S] cluster</name>
        <dbReference type="ChEBI" id="CHEBI:49883"/>
    </cofactor>
</comment>
<dbReference type="PRINTS" id="PR00344">
    <property type="entry name" value="BCTRLSENSOR"/>
</dbReference>
<keyword evidence="6" id="KW-0004">4Fe-4S</keyword>
<organism evidence="17 18">
    <name type="scientific">Symbiobacterium terraclitae</name>
    <dbReference type="NCBI Taxonomy" id="557451"/>
    <lineage>
        <taxon>Bacteria</taxon>
        <taxon>Bacillati</taxon>
        <taxon>Bacillota</taxon>
        <taxon>Clostridia</taxon>
        <taxon>Eubacteriales</taxon>
        <taxon>Symbiobacteriaceae</taxon>
        <taxon>Symbiobacterium</taxon>
    </lineage>
</organism>
<dbReference type="InterPro" id="IPR036890">
    <property type="entry name" value="HATPase_C_sf"/>
</dbReference>
<dbReference type="EC" id="2.7.13.3" evidence="4"/>
<dbReference type="InterPro" id="IPR011712">
    <property type="entry name" value="Sig_transdc_His_kin_sub3_dim/P"/>
</dbReference>
<dbReference type="InterPro" id="IPR029016">
    <property type="entry name" value="GAF-like_dom_sf"/>
</dbReference>
<dbReference type="InterPro" id="IPR004358">
    <property type="entry name" value="Sig_transdc_His_kin-like_C"/>
</dbReference>
<sequence length="453" mass="49389">MDEHPVIIFDHDLRITGASASALEILGARVGKRCREAFRCTDCAGEVCPLRRALRGNAADGRMPAGLPGTRVLLAASPLAGEPRGGVAALLTIEGEDPEPVILSSGLRRVLDTLREMLRSDLAALAFYDSRAQEVRWQVTSGNLSPDVTAIRLRPGQGFAGRIVLSDLPLRTFRFPDDLTDDPRSYPIFLAEGLKAAIGVPVRSERGVLGVLMAASRTEREYDDADLACLQEVADSVSLAAEMMRLHDEALRRERARLAQEVHDGLSQNLFGLQLLLQDLQESLLTDSPSRVEEHLSAVTQVLGGTLTEVRRLIRRLRGSMQQSIGLIAALADTLAHFYRLSGLQVELAVDLEPGEDVVCSGIQDVLRIVQEALMNVHRHARATRVRLGVSRKPEGYHLTIVDDGCGFDPAQPPAEDHYGLAIMRERADRLGGRLRIDSAPGRGTVVTLLLPL</sequence>
<evidence type="ECO:0000256" key="7">
    <source>
        <dbReference type="ARBA" id="ARBA00022490"/>
    </source>
</evidence>
<name>A0ABS4JWG1_9FIRM</name>
<evidence type="ECO:0000256" key="13">
    <source>
        <dbReference type="ARBA" id="ARBA00023014"/>
    </source>
</evidence>
<keyword evidence="12" id="KW-0902">Two-component regulatory system</keyword>
<comment type="function">
    <text evidence="14">Member of the two-component regulatory system NreB/NreC involved in the control of dissimilatory nitrate/nitrite reduction in response to oxygen. NreB functions as a direct oxygen sensor histidine kinase which is autophosphorylated, in the absence of oxygen, probably at the conserved histidine residue, and transfers its phosphate group probably to a conserved aspartate residue of NreC. NreB/NreC activates the expression of the nitrate (narGHJI) and nitrite (nir) reductase operons, as well as the putative nitrate transporter gene narT.</text>
</comment>
<evidence type="ECO:0000256" key="1">
    <source>
        <dbReference type="ARBA" id="ARBA00000085"/>
    </source>
</evidence>
<dbReference type="GO" id="GO:0016301">
    <property type="term" value="F:kinase activity"/>
    <property type="evidence" value="ECO:0007669"/>
    <property type="project" value="UniProtKB-KW"/>
</dbReference>
<evidence type="ECO:0000256" key="8">
    <source>
        <dbReference type="ARBA" id="ARBA00022679"/>
    </source>
</evidence>
<keyword evidence="8" id="KW-0808">Transferase</keyword>